<dbReference type="AlphaFoldDB" id="A0A2Z4PUD5"/>
<evidence type="ECO:0000313" key="1">
    <source>
        <dbReference type="EMBL" id="AWY01080.1"/>
    </source>
</evidence>
<accession>A0A2Z4PUD5</accession>
<evidence type="ECO:0000313" key="2">
    <source>
        <dbReference type="Proteomes" id="UP000249898"/>
    </source>
</evidence>
<organism evidence="1 2">
    <name type="scientific">Marinomonas primoryensis</name>
    <dbReference type="NCBI Taxonomy" id="178399"/>
    <lineage>
        <taxon>Bacteria</taxon>
        <taxon>Pseudomonadati</taxon>
        <taxon>Pseudomonadota</taxon>
        <taxon>Gammaproteobacteria</taxon>
        <taxon>Oceanospirillales</taxon>
        <taxon>Oceanospirillaceae</taxon>
        <taxon>Marinomonas</taxon>
    </lineage>
</organism>
<name>A0A2Z4PUD5_9GAMM</name>
<protein>
    <submittedName>
        <fullName evidence="1">Uncharacterized protein</fullName>
    </submittedName>
</protein>
<sequence length="63" mass="7719">MFKKIKKRHKNLSTETVKKAVGIIKNHLFFNQMNKIKHYLIIFKKHLHPENHKIFFRKANCFL</sequence>
<dbReference type="Proteomes" id="UP000249898">
    <property type="component" value="Chromosome"/>
</dbReference>
<dbReference type="EMBL" id="CP016181">
    <property type="protein sequence ID" value="AWY01080.1"/>
    <property type="molecule type" value="Genomic_DNA"/>
</dbReference>
<proteinExistence type="predicted"/>
<reference evidence="1 2" key="1">
    <citation type="submission" date="2016-06" db="EMBL/GenBank/DDBJ databases">
        <title>The sequenced genome of the ice-adhering bacterium Marinomonas primoryensis, from Antarctica.</title>
        <authorList>
            <person name="Graham L."/>
            <person name="Vance T.D.R."/>
            <person name="Davies P.L."/>
        </authorList>
    </citation>
    <scope>NUCLEOTIDE SEQUENCE [LARGE SCALE GENOMIC DNA]</scope>
    <source>
        <strain evidence="1 2">AceL</strain>
    </source>
</reference>
<gene>
    <name evidence="1" type="ORF">A8139_14640</name>
</gene>